<dbReference type="Gene3D" id="3.40.50.720">
    <property type="entry name" value="NAD(P)-binding Rossmann-like Domain"/>
    <property type="match status" value="1"/>
</dbReference>
<organism evidence="8">
    <name type="scientific">marine metagenome</name>
    <dbReference type="NCBI Taxonomy" id="408172"/>
    <lineage>
        <taxon>unclassified sequences</taxon>
        <taxon>metagenomes</taxon>
        <taxon>ecological metagenomes</taxon>
    </lineage>
</organism>
<evidence type="ECO:0000256" key="5">
    <source>
        <dbReference type="ARBA" id="ARBA00023098"/>
    </source>
</evidence>
<dbReference type="GO" id="GO:0006635">
    <property type="term" value="P:fatty acid beta-oxidation"/>
    <property type="evidence" value="ECO:0007669"/>
    <property type="project" value="UniProtKB-UniPathway"/>
</dbReference>
<dbReference type="SUPFAM" id="SSF51735">
    <property type="entry name" value="NAD(P)-binding Rossmann-fold domains"/>
    <property type="match status" value="1"/>
</dbReference>
<dbReference type="InterPro" id="IPR006176">
    <property type="entry name" value="3-OHacyl-CoA_DH_NAD-bd"/>
</dbReference>
<keyword evidence="4" id="KW-0520">NAD</keyword>
<dbReference type="InterPro" id="IPR029045">
    <property type="entry name" value="ClpP/crotonase-like_dom_sf"/>
</dbReference>
<dbReference type="Gene3D" id="3.90.226.10">
    <property type="entry name" value="2-enoyl-CoA Hydratase, Chain A, domain 1"/>
    <property type="match status" value="1"/>
</dbReference>
<keyword evidence="3" id="KW-0560">Oxidoreductase</keyword>
<dbReference type="CDD" id="cd06558">
    <property type="entry name" value="crotonase-like"/>
    <property type="match status" value="1"/>
</dbReference>
<evidence type="ECO:0000256" key="2">
    <source>
        <dbReference type="ARBA" id="ARBA00022832"/>
    </source>
</evidence>
<feature type="non-terminal residue" evidence="8">
    <location>
        <position position="1"/>
    </location>
</feature>
<evidence type="ECO:0000256" key="4">
    <source>
        <dbReference type="ARBA" id="ARBA00023027"/>
    </source>
</evidence>
<evidence type="ECO:0000313" key="8">
    <source>
        <dbReference type="EMBL" id="SVA60878.1"/>
    </source>
</evidence>
<keyword evidence="5" id="KW-0443">Lipid metabolism</keyword>
<gene>
    <name evidence="8" type="ORF">METZ01_LOCUS113732</name>
</gene>
<feature type="domain" description="3-hydroxyacyl-CoA dehydrogenase C-terminal" evidence="6">
    <location>
        <begin position="301"/>
        <end position="342"/>
    </location>
</feature>
<dbReference type="SUPFAM" id="SSF52096">
    <property type="entry name" value="ClpP/crotonase"/>
    <property type="match status" value="1"/>
</dbReference>
<dbReference type="AlphaFoldDB" id="A0A381X885"/>
<dbReference type="GO" id="GO:0016616">
    <property type="term" value="F:oxidoreductase activity, acting on the CH-OH group of donors, NAD or NADP as acceptor"/>
    <property type="evidence" value="ECO:0007669"/>
    <property type="project" value="InterPro"/>
</dbReference>
<proteinExistence type="predicted"/>
<keyword evidence="2" id="KW-0276">Fatty acid metabolism</keyword>
<dbReference type="InterPro" id="IPR001753">
    <property type="entry name" value="Enoyl-CoA_hydra/iso"/>
</dbReference>
<dbReference type="Pfam" id="PF02737">
    <property type="entry name" value="3HCDH_N"/>
    <property type="match status" value="1"/>
</dbReference>
<evidence type="ECO:0008006" key="9">
    <source>
        <dbReference type="Google" id="ProtNLM"/>
    </source>
</evidence>
<feature type="domain" description="3-hydroxyacyl-CoA dehydrogenase C-terminal" evidence="6">
    <location>
        <begin position="142"/>
        <end position="243"/>
    </location>
</feature>
<accession>A0A381X885</accession>
<sequence>RERIYKSKPPLLLDKSKINNINTGNINEDFHVVKDADWIVEAVVERIDIKHNIYQKIFKERKKGAIVSSNTSSIPIKVLSQNLSNEEKKDFCITHFFNPVRYMGLLEIVKNENNDLEKINSLKKFCEEELGKGAIICNDTPGFLGNRVGVYAMQIAMTEAFKMKLSIEEADVVFGRPMGIPKTGVFGLYDLIGIDLMADVLKSFIKELPQSDPFHIVAKEIPLVKQLIENGYTGRKGKGGFYRMNKSNNQKFLEAINLESGEYSKVKKIDLGIDTVDLKNLINRKDKYGEYAWSVISKIIKYASSLVPGITDKFNDIDEAMRLGFNWAMGPFEMLKEIGVENFFNRIDEYKNNKFLENLSNTKNENFYGERQLYTDIETLGKIKPKAIKIDKNKSAEIYRFKDFNIVEFTTKANALDYDSMDSLKNATDKPLIIINESMQFSAGVNLTYTMNFADKGDFKSIEKFIKYFQETCKHLKYSKYPVVSAPSGLTLGGGFEVLVQSNFVASHTNIVIGLVETIVGLIPAGGGCKEMLWRWSQSEKAKSDPDYAPLKVFDIIGYAKTATSPVEAESLKYLKPEDKKIMNRNSLFSVSKKILEDNQDFKAPKECTFNLSGKPLKEKMVKILEKLYNEKVILDHGMEVGKELANVLSGGETTIDKTLSEDDLFKLELDSFMRLIENKKTQDRIKHTLATGKPLVN</sequence>
<dbReference type="GO" id="GO:0070403">
    <property type="term" value="F:NAD+ binding"/>
    <property type="evidence" value="ECO:0007669"/>
    <property type="project" value="InterPro"/>
</dbReference>
<dbReference type="Pfam" id="PF00378">
    <property type="entry name" value="ECH_1"/>
    <property type="match status" value="1"/>
</dbReference>
<dbReference type="InterPro" id="IPR036291">
    <property type="entry name" value="NAD(P)-bd_dom_sf"/>
</dbReference>
<dbReference type="Gene3D" id="1.10.1040.50">
    <property type="match status" value="1"/>
</dbReference>
<protein>
    <recommendedName>
        <fullName evidence="9">3-hydroxyacyl-CoA dehydrogenase</fullName>
    </recommendedName>
</protein>
<dbReference type="EMBL" id="UINC01014234">
    <property type="protein sequence ID" value="SVA60878.1"/>
    <property type="molecule type" value="Genomic_DNA"/>
</dbReference>
<dbReference type="PANTHER" id="PTHR48075">
    <property type="entry name" value="3-HYDROXYACYL-COA DEHYDROGENASE FAMILY PROTEIN"/>
    <property type="match status" value="1"/>
</dbReference>
<feature type="domain" description="3-hydroxyacyl-CoA dehydrogenase NAD binding" evidence="7">
    <location>
        <begin position="20"/>
        <end position="140"/>
    </location>
</feature>
<dbReference type="InterPro" id="IPR008927">
    <property type="entry name" value="6-PGluconate_DH-like_C_sf"/>
</dbReference>
<evidence type="ECO:0000259" key="6">
    <source>
        <dbReference type="Pfam" id="PF00725"/>
    </source>
</evidence>
<dbReference type="Pfam" id="PF00725">
    <property type="entry name" value="3HCDH"/>
    <property type="match status" value="2"/>
</dbReference>
<dbReference type="InterPro" id="IPR006108">
    <property type="entry name" value="3HC_DH_C"/>
</dbReference>
<dbReference type="PANTHER" id="PTHR48075:SF7">
    <property type="entry name" value="3-HYDROXYACYL-COA DEHYDROGENASE-RELATED"/>
    <property type="match status" value="1"/>
</dbReference>
<evidence type="ECO:0000256" key="1">
    <source>
        <dbReference type="ARBA" id="ARBA00005005"/>
    </source>
</evidence>
<evidence type="ECO:0000256" key="3">
    <source>
        <dbReference type="ARBA" id="ARBA00023002"/>
    </source>
</evidence>
<reference evidence="8" key="1">
    <citation type="submission" date="2018-05" db="EMBL/GenBank/DDBJ databases">
        <authorList>
            <person name="Lanie J.A."/>
            <person name="Ng W.-L."/>
            <person name="Kazmierczak K.M."/>
            <person name="Andrzejewski T.M."/>
            <person name="Davidsen T.M."/>
            <person name="Wayne K.J."/>
            <person name="Tettelin H."/>
            <person name="Glass J.I."/>
            <person name="Rusch D."/>
            <person name="Podicherti R."/>
            <person name="Tsui H.-C.T."/>
            <person name="Winkler M.E."/>
        </authorList>
    </citation>
    <scope>NUCLEOTIDE SEQUENCE</scope>
</reference>
<comment type="pathway">
    <text evidence="1">Lipid metabolism; fatty acid beta-oxidation.</text>
</comment>
<evidence type="ECO:0000259" key="7">
    <source>
        <dbReference type="Pfam" id="PF02737"/>
    </source>
</evidence>
<dbReference type="SUPFAM" id="SSF48179">
    <property type="entry name" value="6-phosphogluconate dehydrogenase C-terminal domain-like"/>
    <property type="match status" value="2"/>
</dbReference>
<dbReference type="UniPathway" id="UPA00659"/>
<name>A0A381X885_9ZZZZ</name>